<dbReference type="EMBL" id="GBXM01090246">
    <property type="protein sequence ID" value="JAH18331.1"/>
    <property type="molecule type" value="Transcribed_RNA"/>
</dbReference>
<sequence length="14" mass="1658">MATFEKMQKRVCSV</sequence>
<reference evidence="1" key="2">
    <citation type="journal article" date="2015" name="Fish Shellfish Immunol.">
        <title>Early steps in the European eel (Anguilla anguilla)-Vibrio vulnificus interaction in the gills: Role of the RtxA13 toxin.</title>
        <authorList>
            <person name="Callol A."/>
            <person name="Pajuelo D."/>
            <person name="Ebbesson L."/>
            <person name="Teles M."/>
            <person name="MacKenzie S."/>
            <person name="Amaro C."/>
        </authorList>
    </citation>
    <scope>NUCLEOTIDE SEQUENCE</scope>
</reference>
<reference evidence="1" key="1">
    <citation type="submission" date="2014-11" db="EMBL/GenBank/DDBJ databases">
        <authorList>
            <person name="Amaro Gonzalez C."/>
        </authorList>
    </citation>
    <scope>NUCLEOTIDE SEQUENCE</scope>
</reference>
<organism evidence="1">
    <name type="scientific">Anguilla anguilla</name>
    <name type="common">European freshwater eel</name>
    <name type="synonym">Muraena anguilla</name>
    <dbReference type="NCBI Taxonomy" id="7936"/>
    <lineage>
        <taxon>Eukaryota</taxon>
        <taxon>Metazoa</taxon>
        <taxon>Chordata</taxon>
        <taxon>Craniata</taxon>
        <taxon>Vertebrata</taxon>
        <taxon>Euteleostomi</taxon>
        <taxon>Actinopterygii</taxon>
        <taxon>Neopterygii</taxon>
        <taxon>Teleostei</taxon>
        <taxon>Anguilliformes</taxon>
        <taxon>Anguillidae</taxon>
        <taxon>Anguilla</taxon>
    </lineage>
</organism>
<accession>A0A0E9QN38</accession>
<evidence type="ECO:0000313" key="1">
    <source>
        <dbReference type="EMBL" id="JAH18331.1"/>
    </source>
</evidence>
<name>A0A0E9QN38_ANGAN</name>
<protein>
    <submittedName>
        <fullName evidence="1">Uncharacterized protein</fullName>
    </submittedName>
</protein>
<proteinExistence type="predicted"/>